<dbReference type="EMBL" id="QEKT01000005">
    <property type="protein sequence ID" value="PVY84182.1"/>
    <property type="molecule type" value="Genomic_DNA"/>
</dbReference>
<dbReference type="SMART" id="SM00332">
    <property type="entry name" value="PP2Cc"/>
    <property type="match status" value="1"/>
</dbReference>
<organism evidence="2 3">
    <name type="scientific">Convivina intestini</name>
    <dbReference type="NCBI Taxonomy" id="1505726"/>
    <lineage>
        <taxon>Bacteria</taxon>
        <taxon>Bacillati</taxon>
        <taxon>Bacillota</taxon>
        <taxon>Bacilli</taxon>
        <taxon>Lactobacillales</taxon>
        <taxon>Lactobacillaceae</taxon>
        <taxon>Convivina</taxon>
    </lineage>
</organism>
<dbReference type="AlphaFoldDB" id="A0A2U1D9G8"/>
<keyword evidence="3" id="KW-1185">Reference proteome</keyword>
<dbReference type="Pfam" id="PF13672">
    <property type="entry name" value="PP2C_2"/>
    <property type="match status" value="1"/>
</dbReference>
<name>A0A2U1D9G8_9LACO</name>
<dbReference type="OrthoDB" id="9801841at2"/>
<dbReference type="SMART" id="SM00331">
    <property type="entry name" value="PP2C_SIG"/>
    <property type="match status" value="1"/>
</dbReference>
<comment type="caution">
    <text evidence="2">The sequence shown here is derived from an EMBL/GenBank/DDBJ whole genome shotgun (WGS) entry which is preliminary data.</text>
</comment>
<evidence type="ECO:0000313" key="2">
    <source>
        <dbReference type="EMBL" id="PVY84182.1"/>
    </source>
</evidence>
<dbReference type="SUPFAM" id="SSF81606">
    <property type="entry name" value="PP2C-like"/>
    <property type="match status" value="1"/>
</dbReference>
<dbReference type="InterPro" id="IPR015655">
    <property type="entry name" value="PP2C"/>
</dbReference>
<dbReference type="CDD" id="cd00143">
    <property type="entry name" value="PP2Cc"/>
    <property type="match status" value="1"/>
</dbReference>
<proteinExistence type="predicted"/>
<protein>
    <submittedName>
        <fullName evidence="2">Protein phosphatase</fullName>
    </submittedName>
</protein>
<dbReference type="PANTHER" id="PTHR47992">
    <property type="entry name" value="PROTEIN PHOSPHATASE"/>
    <property type="match status" value="1"/>
</dbReference>
<reference evidence="2 3" key="1">
    <citation type="submission" date="2018-04" db="EMBL/GenBank/DDBJ databases">
        <title>Genomic Encyclopedia of Type Strains, Phase IV (KMG-IV): sequencing the most valuable type-strain genomes for metagenomic binning, comparative biology and taxonomic classification.</title>
        <authorList>
            <person name="Goeker M."/>
        </authorList>
    </citation>
    <scope>NUCLEOTIDE SEQUENCE [LARGE SCALE GENOMIC DNA]</scope>
    <source>
        <strain evidence="2 3">DSM 28795</strain>
    </source>
</reference>
<gene>
    <name evidence="2" type="ORF">C7384_10560</name>
</gene>
<evidence type="ECO:0000313" key="3">
    <source>
        <dbReference type="Proteomes" id="UP000245433"/>
    </source>
</evidence>
<dbReference type="InterPro" id="IPR001932">
    <property type="entry name" value="PPM-type_phosphatase-like_dom"/>
</dbReference>
<dbReference type="GO" id="GO:0004722">
    <property type="term" value="F:protein serine/threonine phosphatase activity"/>
    <property type="evidence" value="ECO:0007669"/>
    <property type="project" value="InterPro"/>
</dbReference>
<evidence type="ECO:0000259" key="1">
    <source>
        <dbReference type="PROSITE" id="PS51746"/>
    </source>
</evidence>
<dbReference type="RefSeq" id="WP_089938737.1">
    <property type="nucleotide sequence ID" value="NZ_CAKOEW010000012.1"/>
</dbReference>
<dbReference type="Gene3D" id="3.60.40.10">
    <property type="entry name" value="PPM-type phosphatase domain"/>
    <property type="match status" value="1"/>
</dbReference>
<dbReference type="InterPro" id="IPR036457">
    <property type="entry name" value="PPM-type-like_dom_sf"/>
</dbReference>
<feature type="domain" description="PPM-type phosphatase" evidence="1">
    <location>
        <begin position="2"/>
        <end position="239"/>
    </location>
</feature>
<dbReference type="Proteomes" id="UP000245433">
    <property type="component" value="Unassembled WGS sequence"/>
</dbReference>
<accession>A0A2U1D9G8</accession>
<dbReference type="PROSITE" id="PS51746">
    <property type="entry name" value="PPM_2"/>
    <property type="match status" value="1"/>
</dbReference>
<sequence>MQIAYQTSAGPLRTDNQDAVGVFYNTKKAPLMMVADGVTSNPGSQQASQVVIRYLGAQWEISHFDDLKQVQAWLVSQVHLANQAVIETGRHQPGAAQMATTLVLAVVIDHQLLIANAGDSKAYILHNHELSQLSFDHNLRNELSREQGKVYDDSLPQGNSLTRYLGVNDQVDLEFNYGNFFLEDVLFLTSDGLSKVLSDDDIVNIIEQSHSAAQRVEDLMAAAVKLNVSDNITALIALDDES</sequence>